<protein>
    <submittedName>
        <fullName evidence="3">Uncharacterized protein</fullName>
    </submittedName>
</protein>
<evidence type="ECO:0000313" key="3">
    <source>
        <dbReference type="EMBL" id="CAI3978986.1"/>
    </source>
</evidence>
<feature type="compositionally biased region" description="Basic and acidic residues" evidence="1">
    <location>
        <begin position="27"/>
        <end position="43"/>
    </location>
</feature>
<keyword evidence="5" id="KW-1185">Reference proteome</keyword>
<dbReference type="EMBL" id="CAMXCT020000448">
    <property type="protein sequence ID" value="CAL1132361.1"/>
    <property type="molecule type" value="Genomic_DNA"/>
</dbReference>
<evidence type="ECO:0000256" key="1">
    <source>
        <dbReference type="SAM" id="MobiDB-lite"/>
    </source>
</evidence>
<keyword evidence="2" id="KW-1133">Transmembrane helix</keyword>
<comment type="caution">
    <text evidence="3">The sequence shown here is derived from an EMBL/GenBank/DDBJ whole genome shotgun (WGS) entry which is preliminary data.</text>
</comment>
<evidence type="ECO:0000313" key="4">
    <source>
        <dbReference type="EMBL" id="CAL4766298.1"/>
    </source>
</evidence>
<dbReference type="Proteomes" id="UP001152797">
    <property type="component" value="Unassembled WGS sequence"/>
</dbReference>
<feature type="compositionally biased region" description="Acidic residues" evidence="1">
    <location>
        <begin position="12"/>
        <end position="24"/>
    </location>
</feature>
<accession>A0A9P1BVU0</accession>
<feature type="compositionally biased region" description="Basic and acidic residues" evidence="1">
    <location>
        <begin position="1"/>
        <end position="11"/>
    </location>
</feature>
<dbReference type="AlphaFoldDB" id="A0A9P1BVU0"/>
<sequence length="551" mass="62080">MSEAPPERSDSEETLGDEEADDFLDYLPDRPEEGSELSAEDRLPSILRGILEDVDDVSSDSQGSLKPAEEKRFPRDLEVLVDGSDGAKSPMTPKSQWTVLQRAKGAVRRKKKSEAALLRSPSRLSEISTGSFIFEDDVISSHSEQVTCGKCRCEVSAACQCCCLYLATFLIVVGIGFVALGLSLPQLSLGAFGLLKQVDVPQGVSDAFFQKAWMQMLDLQSFSTPLIPTGNESENAYQWHSLEVIWQMGPSLNEREKGFRPSVVSDTYLSEVKSAEEALRSLSGWTELCEAVPIEVRFLCSVGDSLVAMAFGSWQEADMEKKLQGLDWEVTFDAQGVPQLPVETLLAFAQQVRPELLERWLPRGPTSHDQYRVIGSNAEKTKSRYAFADILYLFDMDAENASHCEIVRNLIRDTEERRKVCLKRPSDAPLGLIVAEPKENQALLVLQRESDVIQTWNRQNPHLQIEVGQGIWEVNGRSDPFEMYEELQHAETLQIMLKLKLTEAEECHLEESLSKFRIQRYRPMLRSSIIKEVETCSICYEDMKSAQKRHQ</sequence>
<organism evidence="3">
    <name type="scientific">Cladocopium goreaui</name>
    <dbReference type="NCBI Taxonomy" id="2562237"/>
    <lineage>
        <taxon>Eukaryota</taxon>
        <taxon>Sar</taxon>
        <taxon>Alveolata</taxon>
        <taxon>Dinophyceae</taxon>
        <taxon>Suessiales</taxon>
        <taxon>Symbiodiniaceae</taxon>
        <taxon>Cladocopium</taxon>
    </lineage>
</organism>
<reference evidence="3" key="1">
    <citation type="submission" date="2022-10" db="EMBL/GenBank/DDBJ databases">
        <authorList>
            <person name="Chen Y."/>
            <person name="Dougan E. K."/>
            <person name="Chan C."/>
            <person name="Rhodes N."/>
            <person name="Thang M."/>
        </authorList>
    </citation>
    <scope>NUCLEOTIDE SEQUENCE</scope>
</reference>
<feature type="region of interest" description="Disordered" evidence="1">
    <location>
        <begin position="1"/>
        <end position="43"/>
    </location>
</feature>
<evidence type="ECO:0000313" key="5">
    <source>
        <dbReference type="Proteomes" id="UP001152797"/>
    </source>
</evidence>
<reference evidence="4 5" key="2">
    <citation type="submission" date="2024-05" db="EMBL/GenBank/DDBJ databases">
        <authorList>
            <person name="Chen Y."/>
            <person name="Shah S."/>
            <person name="Dougan E. K."/>
            <person name="Thang M."/>
            <person name="Chan C."/>
        </authorList>
    </citation>
    <scope>NUCLEOTIDE SEQUENCE [LARGE SCALE GENOMIC DNA]</scope>
</reference>
<feature type="transmembrane region" description="Helical" evidence="2">
    <location>
        <begin position="164"/>
        <end position="184"/>
    </location>
</feature>
<gene>
    <name evidence="3" type="ORF">C1SCF055_LOCUS6974</name>
</gene>
<name>A0A9P1BVU0_9DINO</name>
<dbReference type="EMBL" id="CAMXCT010000448">
    <property type="protein sequence ID" value="CAI3978986.1"/>
    <property type="molecule type" value="Genomic_DNA"/>
</dbReference>
<dbReference type="OrthoDB" id="443641at2759"/>
<keyword evidence="2" id="KW-0812">Transmembrane</keyword>
<dbReference type="EMBL" id="CAMXCT030000448">
    <property type="protein sequence ID" value="CAL4766298.1"/>
    <property type="molecule type" value="Genomic_DNA"/>
</dbReference>
<keyword evidence="2" id="KW-0472">Membrane</keyword>
<evidence type="ECO:0000256" key="2">
    <source>
        <dbReference type="SAM" id="Phobius"/>
    </source>
</evidence>
<proteinExistence type="predicted"/>